<evidence type="ECO:0000256" key="1">
    <source>
        <dbReference type="SAM" id="MobiDB-lite"/>
    </source>
</evidence>
<name>A0A6S7F3B8_9BURK</name>
<dbReference type="EMBL" id="CADILG010000102">
    <property type="protein sequence ID" value="CAB3928308.1"/>
    <property type="molecule type" value="Genomic_DNA"/>
</dbReference>
<evidence type="ECO:0000313" key="2">
    <source>
        <dbReference type="EMBL" id="CAB3928308.1"/>
    </source>
</evidence>
<accession>A0A6S7F3B8</accession>
<protein>
    <submittedName>
        <fullName evidence="2">Uncharacterized protein</fullName>
    </submittedName>
</protein>
<organism evidence="2 3">
    <name type="scientific">Achromobacter anxifer</name>
    <dbReference type="NCBI Taxonomy" id="1287737"/>
    <lineage>
        <taxon>Bacteria</taxon>
        <taxon>Pseudomonadati</taxon>
        <taxon>Pseudomonadota</taxon>
        <taxon>Betaproteobacteria</taxon>
        <taxon>Burkholderiales</taxon>
        <taxon>Alcaligenaceae</taxon>
        <taxon>Achromobacter</taxon>
    </lineage>
</organism>
<keyword evidence="3" id="KW-1185">Reference proteome</keyword>
<feature type="region of interest" description="Disordered" evidence="1">
    <location>
        <begin position="336"/>
        <end position="361"/>
    </location>
</feature>
<evidence type="ECO:0000313" key="3">
    <source>
        <dbReference type="Proteomes" id="UP000494117"/>
    </source>
</evidence>
<dbReference type="Proteomes" id="UP000494117">
    <property type="component" value="Unassembled WGS sequence"/>
</dbReference>
<gene>
    <name evidence="2" type="ORF">LMG26858_06200</name>
</gene>
<proteinExistence type="predicted"/>
<reference evidence="2 3" key="1">
    <citation type="submission" date="2020-04" db="EMBL/GenBank/DDBJ databases">
        <authorList>
            <person name="De Canck E."/>
        </authorList>
    </citation>
    <scope>NUCLEOTIDE SEQUENCE [LARGE SCALE GENOMIC DNA]</scope>
    <source>
        <strain evidence="2 3">LMG 26858</strain>
    </source>
</reference>
<dbReference type="AlphaFoldDB" id="A0A6S7F3B8"/>
<sequence length="392" mass="41597">MEQRRHAHAGQGVVAAELEAAAQHALRHDAARIPFHGRQGLRQDLAGVAARPIGGLHAQRGIGMARRRGDGARLHDPEAPPVPYPFDVIPRAGVVQRAGGVARDVTQGFGLRVAQHGLRGLFRRRVGQARTRAIGGQAGVALGADAPLQQRPGLPQIIFAQAVLVALGLAADQRFAQAPVGVDQHLVMAARHGIDGEGDARCDGIDQRHDDHGHARGLHAQLLAIGTRLRRPLRIPDLPERLDGRIGAAHVEAGKMDAGERRARGVLLRRGRAQGQRPLLPAARGQFAAQGPGHGGRHLLARFPLQAELGGQHETVGHGHAQLRHAAQLPTLAARGLGPGKRRRGPVQQGGSHAGAPGVTPCTKRLMAASNSAFRLARGRSSQRSIAPRYRN</sequence>